<dbReference type="OrthoDB" id="9808897at2"/>
<dbReference type="GO" id="GO:0008810">
    <property type="term" value="F:cellulase activity"/>
    <property type="evidence" value="ECO:0007669"/>
    <property type="project" value="UniProtKB-EC"/>
</dbReference>
<dbReference type="Pfam" id="PF02927">
    <property type="entry name" value="CelD_N"/>
    <property type="match status" value="1"/>
</dbReference>
<keyword evidence="2" id="KW-0119">Carbohydrate metabolism</keyword>
<accession>A0A5C5Z826</accession>
<dbReference type="SUPFAM" id="SSF48208">
    <property type="entry name" value="Six-hairpin glycosidases"/>
    <property type="match status" value="1"/>
</dbReference>
<dbReference type="InterPro" id="IPR014756">
    <property type="entry name" value="Ig_E-set"/>
</dbReference>
<evidence type="ECO:0000256" key="1">
    <source>
        <dbReference type="ARBA" id="ARBA00007072"/>
    </source>
</evidence>
<dbReference type="RefSeq" id="WP_146400710.1">
    <property type="nucleotide sequence ID" value="NZ_SJPJ01000001.1"/>
</dbReference>
<evidence type="ECO:0000256" key="4">
    <source>
        <dbReference type="SAM" id="MobiDB-lite"/>
    </source>
</evidence>
<evidence type="ECO:0000313" key="8">
    <source>
        <dbReference type="Proteomes" id="UP000315010"/>
    </source>
</evidence>
<evidence type="ECO:0000259" key="6">
    <source>
        <dbReference type="Pfam" id="PF02927"/>
    </source>
</evidence>
<evidence type="ECO:0000259" key="5">
    <source>
        <dbReference type="Pfam" id="PF00759"/>
    </source>
</evidence>
<dbReference type="InterPro" id="IPR013783">
    <property type="entry name" value="Ig-like_fold"/>
</dbReference>
<dbReference type="AlphaFoldDB" id="A0A5C5Z826"/>
<feature type="region of interest" description="Disordered" evidence="4">
    <location>
        <begin position="200"/>
        <end position="221"/>
    </location>
</feature>
<organism evidence="7 8">
    <name type="scientific">Novipirellula herctigrandis</name>
    <dbReference type="NCBI Taxonomy" id="2527986"/>
    <lineage>
        <taxon>Bacteria</taxon>
        <taxon>Pseudomonadati</taxon>
        <taxon>Planctomycetota</taxon>
        <taxon>Planctomycetia</taxon>
        <taxon>Pirellulales</taxon>
        <taxon>Pirellulaceae</taxon>
        <taxon>Novipirellula</taxon>
    </lineage>
</organism>
<keyword evidence="8" id="KW-1185">Reference proteome</keyword>
<sequence>MKVRLPIDSILAVLWSILLVPPPAMKAQENEIEGFDRPFVFCYLSWEGKVATEKGVAVIRGVDNQGGAGINGKWDIAANAEMTPVLRIKIGPANQASAIVLLLGDSEQRQGRWTFPLPQQATSEFIEIFPKEGASFSEPNAVGDDGGKPDLENLRQVQLIGDWSGAKEVDVEVDAVLMQSPSEEVLNARAAKKARLLAEANQKKQQQESLKARFGKRSQTSPTVQHISMVANDVMAIEIQAGTLIPAEFSKYEPIAGDQKRETKNEQGEIKKVELLRDDQIVGWLIGPDRGWLTTYEQIAGDPLLDFVADKPETYRIKCGDDAESTPTLKPISVGRKSHVNAWAQGPSTVGVRHTLYLRLPKPLTEGKTYRVKFGTLNTRRSEIAFEFRSNKIRSEAVHAHQIGYRPDDPAKQAFLSCWLGTGGVLRLPESMRFSLVDEASGRIVFEGRSERHFPADQPELMARDANFNGTDVARCDFSRFSEPGRYRVVVDGVGCSFPFEIGDHVWQTAFLTQMRGLYHQRSGVELGPPYTDFRKPRDMHPADGYPVTQSKYRSVESGGESFASIVDGDTGEPRAGGWGGYHDAGDWNPRRVTHMKTTMATLEIFELFPDYFAALELNIPKTEGLPDILTEAMFEFQCFERLQQSNGGVGFGIESKGDPLVGEVSWLNGFSSYILAPDYASSWYYSAVAARLARLLKPYNAKRANVIRDSAIRAFQFAEQDYARDKTAGHTAKRDNTWQATDSRNLAALELYRLTGEPDYHDVFLKDSALTDQVPDLFVWGKHVQREQAFIYANLPDGLGEPERKQKAVEAIEVVAQRALQYAEGNAFNVTTCDRGKPQFIGHYTVPDAADLTRAHFLTGDPRYLAGAVRSTQFQSGCNPNNLVYMTGLSTNPVKNVFKLDARRTGQAVPAGLVPYGNIDFQKWHDNGVIWPITWVIGKATVPDAYAWPTHQAYWDLGGWPMLEEYTVDRWAPNVLVWGYLAAREKEMQQ</sequence>
<dbReference type="SUPFAM" id="SSF81296">
    <property type="entry name" value="E set domains"/>
    <property type="match status" value="1"/>
</dbReference>
<keyword evidence="7" id="KW-0326">Glycosidase</keyword>
<dbReference type="EMBL" id="SJPJ01000001">
    <property type="protein sequence ID" value="TWT83499.1"/>
    <property type="molecule type" value="Genomic_DNA"/>
</dbReference>
<gene>
    <name evidence="7" type="primary">celD</name>
    <name evidence="7" type="ORF">CA13_49640</name>
</gene>
<dbReference type="Proteomes" id="UP000315010">
    <property type="component" value="Unassembled WGS sequence"/>
</dbReference>
<keyword evidence="3" id="KW-0624">Polysaccharide degradation</keyword>
<feature type="domain" description="Glycoside hydrolase family 9" evidence="5">
    <location>
        <begin position="510"/>
        <end position="901"/>
    </location>
</feature>
<dbReference type="GO" id="GO:0000272">
    <property type="term" value="P:polysaccharide catabolic process"/>
    <property type="evidence" value="ECO:0007669"/>
    <property type="project" value="UniProtKB-KW"/>
</dbReference>
<reference evidence="7 8" key="1">
    <citation type="submission" date="2019-02" db="EMBL/GenBank/DDBJ databases">
        <title>Deep-cultivation of Planctomycetes and their phenomic and genomic characterization uncovers novel biology.</title>
        <authorList>
            <person name="Wiegand S."/>
            <person name="Jogler M."/>
            <person name="Boedeker C."/>
            <person name="Pinto D."/>
            <person name="Vollmers J."/>
            <person name="Rivas-Marin E."/>
            <person name="Kohn T."/>
            <person name="Peeters S.H."/>
            <person name="Heuer A."/>
            <person name="Rast P."/>
            <person name="Oberbeckmann S."/>
            <person name="Bunk B."/>
            <person name="Jeske O."/>
            <person name="Meyerdierks A."/>
            <person name="Storesund J.E."/>
            <person name="Kallscheuer N."/>
            <person name="Luecker S."/>
            <person name="Lage O.M."/>
            <person name="Pohl T."/>
            <person name="Merkel B.J."/>
            <person name="Hornburger P."/>
            <person name="Mueller R.-W."/>
            <person name="Bruemmer F."/>
            <person name="Labrenz M."/>
            <person name="Spormann A.M."/>
            <person name="Op Den Camp H."/>
            <person name="Overmann J."/>
            <person name="Amann R."/>
            <person name="Jetten M.S.M."/>
            <person name="Mascher T."/>
            <person name="Medema M.H."/>
            <person name="Devos D.P."/>
            <person name="Kaster A.-K."/>
            <person name="Ovreas L."/>
            <person name="Rohde M."/>
            <person name="Galperin M.Y."/>
            <person name="Jogler C."/>
        </authorList>
    </citation>
    <scope>NUCLEOTIDE SEQUENCE [LARGE SCALE GENOMIC DNA]</scope>
    <source>
        <strain evidence="7 8">CA13</strain>
    </source>
</reference>
<dbReference type="Pfam" id="PF00759">
    <property type="entry name" value="Glyco_hydro_9"/>
    <property type="match status" value="1"/>
</dbReference>
<dbReference type="InterPro" id="IPR012341">
    <property type="entry name" value="6hp_glycosidase-like_sf"/>
</dbReference>
<evidence type="ECO:0000256" key="2">
    <source>
        <dbReference type="ARBA" id="ARBA00023277"/>
    </source>
</evidence>
<dbReference type="InterPro" id="IPR001701">
    <property type="entry name" value="Glyco_hydro_9"/>
</dbReference>
<comment type="caution">
    <text evidence="7">The sequence shown here is derived from an EMBL/GenBank/DDBJ whole genome shotgun (WGS) entry which is preliminary data.</text>
</comment>
<comment type="similarity">
    <text evidence="1">Belongs to the glycosyl hydrolase 9 (cellulase E) family.</text>
</comment>
<dbReference type="InterPro" id="IPR008928">
    <property type="entry name" value="6-hairpin_glycosidase_sf"/>
</dbReference>
<dbReference type="EC" id="3.2.1.4" evidence="7"/>
<keyword evidence="7" id="KW-0378">Hydrolase</keyword>
<evidence type="ECO:0000313" key="7">
    <source>
        <dbReference type="EMBL" id="TWT83499.1"/>
    </source>
</evidence>
<proteinExistence type="inferred from homology"/>
<dbReference type="Gene3D" id="1.50.10.10">
    <property type="match status" value="1"/>
</dbReference>
<dbReference type="InterPro" id="IPR004197">
    <property type="entry name" value="Cellulase_Ig-like"/>
</dbReference>
<dbReference type="CDD" id="cd02850">
    <property type="entry name" value="E_set_Cellulase_N"/>
    <property type="match status" value="1"/>
</dbReference>
<feature type="domain" description="Cellulase Ig-like" evidence="6">
    <location>
        <begin position="396"/>
        <end position="495"/>
    </location>
</feature>
<evidence type="ECO:0000256" key="3">
    <source>
        <dbReference type="ARBA" id="ARBA00023326"/>
    </source>
</evidence>
<dbReference type="Gene3D" id="2.60.40.10">
    <property type="entry name" value="Immunoglobulins"/>
    <property type="match status" value="1"/>
</dbReference>
<name>A0A5C5Z826_9BACT</name>
<protein>
    <submittedName>
        <fullName evidence="7">Endoglucanase D</fullName>
        <ecNumber evidence="7">3.2.1.4</ecNumber>
    </submittedName>
</protein>